<dbReference type="OMA" id="YATHIFN"/>
<organism evidence="2 3">
    <name type="scientific">Hypholoma sublateritium (strain FD-334 SS-4)</name>
    <dbReference type="NCBI Taxonomy" id="945553"/>
    <lineage>
        <taxon>Eukaryota</taxon>
        <taxon>Fungi</taxon>
        <taxon>Dikarya</taxon>
        <taxon>Basidiomycota</taxon>
        <taxon>Agaricomycotina</taxon>
        <taxon>Agaricomycetes</taxon>
        <taxon>Agaricomycetidae</taxon>
        <taxon>Agaricales</taxon>
        <taxon>Agaricineae</taxon>
        <taxon>Strophariaceae</taxon>
        <taxon>Hypholoma</taxon>
    </lineage>
</organism>
<accession>A0A0D2NEB5</accession>
<gene>
    <name evidence="2" type="ORF">HYPSUDRAFT_46484</name>
</gene>
<dbReference type="AlphaFoldDB" id="A0A0D2NEB5"/>
<evidence type="ECO:0000313" key="3">
    <source>
        <dbReference type="Proteomes" id="UP000054270"/>
    </source>
</evidence>
<sequence>MDLISLPSTTDDAILDHLSPAQLYKYARTCRSAHYTVSAYIRRRFQLHTLLARYFSADEVLAFRRLQYNTGMVISGSTALQFFDRTVYAEADLDLFVEHGLREPVAVWLVHVGYTYVPHKASAFPTLDEALLSEDVEIDRTGINVSYAEHSHHEYSAGVMVLTFEKRAPHRKVQIITSQFSPITKVLRFHSTCVMNIITHNKAYSFFPRATFEAPRRSLKVLPRGYRTAALKALEKYDARGWAVINEITRADFDGPNAAFWNGPRRVGDARCWTMRILPDIGLPDDFIENNAWSTQYTVDMQAKMSFYSLYSRTHLTASYIILPDDRLVTWIAEAMRDIADQWDPEMNIQYDEAYGSVIQRYLDMYH</sequence>
<evidence type="ECO:0000259" key="1">
    <source>
        <dbReference type="PROSITE" id="PS50181"/>
    </source>
</evidence>
<proteinExistence type="predicted"/>
<evidence type="ECO:0000313" key="2">
    <source>
        <dbReference type="EMBL" id="KJA17399.1"/>
    </source>
</evidence>
<protein>
    <recommendedName>
        <fullName evidence="1">F-box domain-containing protein</fullName>
    </recommendedName>
</protein>
<keyword evidence="3" id="KW-1185">Reference proteome</keyword>
<dbReference type="Proteomes" id="UP000054270">
    <property type="component" value="Unassembled WGS sequence"/>
</dbReference>
<dbReference type="InterPro" id="IPR001810">
    <property type="entry name" value="F-box_dom"/>
</dbReference>
<dbReference type="EMBL" id="KN817604">
    <property type="protein sequence ID" value="KJA17399.1"/>
    <property type="molecule type" value="Genomic_DNA"/>
</dbReference>
<reference evidence="3" key="1">
    <citation type="submission" date="2014-04" db="EMBL/GenBank/DDBJ databases">
        <title>Evolutionary Origins and Diversification of the Mycorrhizal Mutualists.</title>
        <authorList>
            <consortium name="DOE Joint Genome Institute"/>
            <consortium name="Mycorrhizal Genomics Consortium"/>
            <person name="Kohler A."/>
            <person name="Kuo A."/>
            <person name="Nagy L.G."/>
            <person name="Floudas D."/>
            <person name="Copeland A."/>
            <person name="Barry K.W."/>
            <person name="Cichocki N."/>
            <person name="Veneault-Fourrey C."/>
            <person name="LaButti K."/>
            <person name="Lindquist E.A."/>
            <person name="Lipzen A."/>
            <person name="Lundell T."/>
            <person name="Morin E."/>
            <person name="Murat C."/>
            <person name="Riley R."/>
            <person name="Ohm R."/>
            <person name="Sun H."/>
            <person name="Tunlid A."/>
            <person name="Henrissat B."/>
            <person name="Grigoriev I.V."/>
            <person name="Hibbett D.S."/>
            <person name="Martin F."/>
        </authorList>
    </citation>
    <scope>NUCLEOTIDE SEQUENCE [LARGE SCALE GENOMIC DNA]</scope>
    <source>
        <strain evidence="3">FD-334 SS-4</strain>
    </source>
</reference>
<dbReference type="PROSITE" id="PS50181">
    <property type="entry name" value="FBOX"/>
    <property type="match status" value="1"/>
</dbReference>
<feature type="domain" description="F-box" evidence="1">
    <location>
        <begin position="1"/>
        <end position="48"/>
    </location>
</feature>
<name>A0A0D2NEB5_HYPSF</name>
<dbReference type="OrthoDB" id="3041043at2759"/>